<dbReference type="InterPro" id="IPR013762">
    <property type="entry name" value="Integrase-like_cat_sf"/>
</dbReference>
<keyword evidence="3" id="KW-0233">DNA recombination</keyword>
<accession>A0A412CDC3</accession>
<dbReference type="InterPro" id="IPR002104">
    <property type="entry name" value="Integrase_catalytic"/>
</dbReference>
<comment type="caution">
    <text evidence="5">The sequence shown here is derived from an EMBL/GenBank/DDBJ whole genome shotgun (WGS) entry which is preliminary data.</text>
</comment>
<dbReference type="Gene3D" id="1.10.443.10">
    <property type="entry name" value="Intergrase catalytic core"/>
    <property type="match status" value="1"/>
</dbReference>
<reference evidence="5 6" key="1">
    <citation type="submission" date="2018-08" db="EMBL/GenBank/DDBJ databases">
        <title>A genome reference for cultivated species of the human gut microbiota.</title>
        <authorList>
            <person name="Zou Y."/>
            <person name="Xue W."/>
            <person name="Luo G."/>
        </authorList>
    </citation>
    <scope>NUCLEOTIDE SEQUENCE [LARGE SCALE GENOMIC DNA]</scope>
    <source>
        <strain evidence="5 6">AF27-12</strain>
    </source>
</reference>
<dbReference type="GO" id="GO:0003677">
    <property type="term" value="F:DNA binding"/>
    <property type="evidence" value="ECO:0007669"/>
    <property type="project" value="UniProtKB-KW"/>
</dbReference>
<evidence type="ECO:0000313" key="5">
    <source>
        <dbReference type="EMBL" id="RGQ81289.1"/>
    </source>
</evidence>
<dbReference type="InterPro" id="IPR010998">
    <property type="entry name" value="Integrase_recombinase_N"/>
</dbReference>
<gene>
    <name evidence="5" type="ORF">DWY77_08130</name>
</gene>
<dbReference type="GO" id="GO:0015074">
    <property type="term" value="P:DNA integration"/>
    <property type="evidence" value="ECO:0007669"/>
    <property type="project" value="InterPro"/>
</dbReference>
<dbReference type="SUPFAM" id="SSF56349">
    <property type="entry name" value="DNA breaking-rejoining enzymes"/>
    <property type="match status" value="1"/>
</dbReference>
<dbReference type="AlphaFoldDB" id="A0A412CDC3"/>
<dbReference type="CDD" id="cd01189">
    <property type="entry name" value="INT_ICEBs1_C_like"/>
    <property type="match status" value="1"/>
</dbReference>
<name>A0A412CDC3_9FIRM</name>
<dbReference type="InterPro" id="IPR050090">
    <property type="entry name" value="Tyrosine_recombinase_XerCD"/>
</dbReference>
<dbReference type="Proteomes" id="UP000286147">
    <property type="component" value="Unassembled WGS sequence"/>
</dbReference>
<dbReference type="GO" id="GO:0006310">
    <property type="term" value="P:DNA recombination"/>
    <property type="evidence" value="ECO:0007669"/>
    <property type="project" value="UniProtKB-KW"/>
</dbReference>
<evidence type="ECO:0000256" key="2">
    <source>
        <dbReference type="ARBA" id="ARBA00023125"/>
    </source>
</evidence>
<evidence type="ECO:0000313" key="6">
    <source>
        <dbReference type="Proteomes" id="UP000286147"/>
    </source>
</evidence>
<organism evidence="5 6">
    <name type="scientific">Megamonas rupellensis</name>
    <dbReference type="NCBI Taxonomy" id="491921"/>
    <lineage>
        <taxon>Bacteria</taxon>
        <taxon>Bacillati</taxon>
        <taxon>Bacillota</taxon>
        <taxon>Negativicutes</taxon>
        <taxon>Selenomonadales</taxon>
        <taxon>Selenomonadaceae</taxon>
        <taxon>Megamonas</taxon>
    </lineage>
</organism>
<protein>
    <submittedName>
        <fullName evidence="5">Site-specific integrase</fullName>
    </submittedName>
</protein>
<dbReference type="PANTHER" id="PTHR30349:SF64">
    <property type="entry name" value="PROPHAGE INTEGRASE INTD-RELATED"/>
    <property type="match status" value="1"/>
</dbReference>
<evidence type="ECO:0000256" key="1">
    <source>
        <dbReference type="ARBA" id="ARBA00008857"/>
    </source>
</evidence>
<dbReference type="RefSeq" id="WP_118036134.1">
    <property type="nucleotide sequence ID" value="NZ_QRTP01000020.1"/>
</dbReference>
<evidence type="ECO:0000259" key="4">
    <source>
        <dbReference type="PROSITE" id="PS51898"/>
    </source>
</evidence>
<dbReference type="InterPro" id="IPR011010">
    <property type="entry name" value="DNA_brk_join_enz"/>
</dbReference>
<feature type="domain" description="Tyr recombinase" evidence="4">
    <location>
        <begin position="184"/>
        <end position="386"/>
    </location>
</feature>
<dbReference type="PANTHER" id="PTHR30349">
    <property type="entry name" value="PHAGE INTEGRASE-RELATED"/>
    <property type="match status" value="1"/>
</dbReference>
<dbReference type="PROSITE" id="PS51898">
    <property type="entry name" value="TYR_RECOMBINASE"/>
    <property type="match status" value="1"/>
</dbReference>
<dbReference type="Gene3D" id="1.10.150.130">
    <property type="match status" value="1"/>
</dbReference>
<dbReference type="EMBL" id="QRTP01000020">
    <property type="protein sequence ID" value="RGQ81289.1"/>
    <property type="molecule type" value="Genomic_DNA"/>
</dbReference>
<proteinExistence type="inferred from homology"/>
<keyword evidence="2" id="KW-0238">DNA-binding</keyword>
<sequence length="390" mass="46144">MWIEQIKNSKGIRFKYTERFLNPINKKMIKMSVTLNSNTKRVQKVAMEMLQEKFNSKYIDAEKQLAQKIQHLTFYNVADEWLEYTRPTVKLTTHINHVNYVNRIKKAIPADLFFLNFSPAMAENIYHQLYYVENLSYGYCKSILITIKSIMRYAKKANYYYDISNFEEITGKRRPMTPAELDKTFNKFLDKNELNSCLKQLKELNPRIALAMEFIALTGLRCGELLALRVKDYYRDKNYINVNGTIITKSANDENKRGTPKNIYSYRDVYLNERAKQILDKFILQNKQSALWDYKTYKDKGYIFTTKTGYPYDLSYINRLLRKIDIPNKHISSHIFRHTHISLLAELDTPLKAIMQRVGHHNPNTTLQIYTHVTETMKIELQNKLKALNF</sequence>
<comment type="similarity">
    <text evidence="1">Belongs to the 'phage' integrase family.</text>
</comment>
<dbReference type="Pfam" id="PF00589">
    <property type="entry name" value="Phage_integrase"/>
    <property type="match status" value="1"/>
</dbReference>
<evidence type="ECO:0000256" key="3">
    <source>
        <dbReference type="ARBA" id="ARBA00023172"/>
    </source>
</evidence>